<protein>
    <recommendedName>
        <fullName evidence="4">Amidase domain-containing protein</fullName>
    </recommendedName>
</protein>
<organism evidence="2 3">
    <name type="scientific">Podospora pseudocomata</name>
    <dbReference type="NCBI Taxonomy" id="2093779"/>
    <lineage>
        <taxon>Eukaryota</taxon>
        <taxon>Fungi</taxon>
        <taxon>Dikarya</taxon>
        <taxon>Ascomycota</taxon>
        <taxon>Pezizomycotina</taxon>
        <taxon>Sordariomycetes</taxon>
        <taxon>Sordariomycetidae</taxon>
        <taxon>Sordariales</taxon>
        <taxon>Podosporaceae</taxon>
        <taxon>Podospora</taxon>
    </lineage>
</organism>
<comment type="caution">
    <text evidence="2">The sequence shown here is derived from an EMBL/GenBank/DDBJ whole genome shotgun (WGS) entry which is preliminary data.</text>
</comment>
<dbReference type="Proteomes" id="UP001323405">
    <property type="component" value="Unassembled WGS sequence"/>
</dbReference>
<dbReference type="RefSeq" id="XP_062744782.1">
    <property type="nucleotide sequence ID" value="XM_062888860.1"/>
</dbReference>
<evidence type="ECO:0008006" key="4">
    <source>
        <dbReference type="Google" id="ProtNLM"/>
    </source>
</evidence>
<reference evidence="2 3" key="1">
    <citation type="journal article" date="2023" name="bioRxiv">
        <title>High-quality genome assemblies of four members of thePodospora anserinaspecies complex.</title>
        <authorList>
            <person name="Ament-Velasquez S.L."/>
            <person name="Vogan A.A."/>
            <person name="Wallerman O."/>
            <person name="Hartmann F."/>
            <person name="Gautier V."/>
            <person name="Silar P."/>
            <person name="Giraud T."/>
            <person name="Johannesson H."/>
        </authorList>
    </citation>
    <scope>NUCLEOTIDE SEQUENCE [LARGE SCALE GENOMIC DNA]</scope>
    <source>
        <strain evidence="2 3">CBS 415.72m</strain>
    </source>
</reference>
<dbReference type="EMBL" id="JAFFHA010000005">
    <property type="protein sequence ID" value="KAK4655807.1"/>
    <property type="molecule type" value="Genomic_DNA"/>
</dbReference>
<name>A0ABR0GJK6_9PEZI</name>
<comment type="similarity">
    <text evidence="1">Belongs to the amidase family.</text>
</comment>
<sequence length="295" mass="32679">MASARLAYMRDSLIISAFGIATDNWRLGIYAGVLSGCLQHKALRGASIIQRRSQYQPWTRDPYTHPIPWRAGKEYENDDESDRKPTFGFMPNDGIVVPHPPVARALEIVKQALTNADFEGPIARSDGCPDVWEAIQQSGEPIFPEIVNVSPAASADLLFHSQSRPVDVAIAPAGPHSAIPPGKFIHSAYTSALNVLNFCIAVIPITVADKNLDTLDPNFQPLTDKDRRNMASCKYNNHQTNGQYADSQTDDPELFDGTPAAIQLFGRRLGEERVLSVAQIVIDAVEEWKRKHHRE</sequence>
<evidence type="ECO:0000313" key="2">
    <source>
        <dbReference type="EMBL" id="KAK4655807.1"/>
    </source>
</evidence>
<proteinExistence type="inferred from homology"/>
<dbReference type="PANTHER" id="PTHR46072">
    <property type="entry name" value="AMIDASE-RELATED-RELATED"/>
    <property type="match status" value="1"/>
</dbReference>
<dbReference type="SUPFAM" id="SSF75304">
    <property type="entry name" value="Amidase signature (AS) enzymes"/>
    <property type="match status" value="1"/>
</dbReference>
<dbReference type="Gene3D" id="3.90.1300.10">
    <property type="entry name" value="Amidase signature (AS) domain"/>
    <property type="match status" value="1"/>
</dbReference>
<gene>
    <name evidence="2" type="ORF">QC762_305665</name>
</gene>
<evidence type="ECO:0000256" key="1">
    <source>
        <dbReference type="ARBA" id="ARBA00009199"/>
    </source>
</evidence>
<keyword evidence="3" id="KW-1185">Reference proteome</keyword>
<accession>A0ABR0GJK6</accession>
<evidence type="ECO:0000313" key="3">
    <source>
        <dbReference type="Proteomes" id="UP001323405"/>
    </source>
</evidence>
<dbReference type="InterPro" id="IPR036928">
    <property type="entry name" value="AS_sf"/>
</dbReference>
<dbReference type="PANTHER" id="PTHR46072:SF8">
    <property type="entry name" value="AMIDASE DOMAIN-CONTAINING PROTEIN"/>
    <property type="match status" value="1"/>
</dbReference>
<dbReference type="GeneID" id="87908767"/>